<dbReference type="GO" id="GO:0006506">
    <property type="term" value="P:GPI anchor biosynthetic process"/>
    <property type="evidence" value="ECO:0007669"/>
    <property type="project" value="UniProtKB-KW"/>
</dbReference>
<comment type="subcellular location">
    <subcellularLocation>
        <location evidence="1">Endoplasmic reticulum membrane</location>
        <topology evidence="1">Multi-pass membrane protein</topology>
    </subcellularLocation>
</comment>
<keyword evidence="5 9" id="KW-0812">Transmembrane</keyword>
<evidence type="ECO:0000256" key="6">
    <source>
        <dbReference type="ARBA" id="ARBA00022824"/>
    </source>
</evidence>
<evidence type="ECO:0000256" key="9">
    <source>
        <dbReference type="SAM" id="Phobius"/>
    </source>
</evidence>
<dbReference type="InterPro" id="IPR009600">
    <property type="entry name" value="PIG-U"/>
</dbReference>
<evidence type="ECO:0000256" key="2">
    <source>
        <dbReference type="ARBA" id="ARBA00004687"/>
    </source>
</evidence>
<keyword evidence="11" id="KW-1185">Reference proteome</keyword>
<evidence type="ECO:0000256" key="4">
    <source>
        <dbReference type="ARBA" id="ARBA00022502"/>
    </source>
</evidence>
<dbReference type="GO" id="GO:0016255">
    <property type="term" value="P:attachment of GPI anchor to protein"/>
    <property type="evidence" value="ECO:0007669"/>
    <property type="project" value="InterPro"/>
</dbReference>
<evidence type="ECO:0000256" key="8">
    <source>
        <dbReference type="ARBA" id="ARBA00023136"/>
    </source>
</evidence>
<keyword evidence="8 9" id="KW-0472">Membrane</keyword>
<keyword evidence="7 9" id="KW-1133">Transmembrane helix</keyword>
<evidence type="ECO:0000256" key="3">
    <source>
        <dbReference type="ARBA" id="ARBA00010026"/>
    </source>
</evidence>
<organism evidence="10 11">
    <name type="scientific">Geodia barretti</name>
    <name type="common">Barrett's horny sponge</name>
    <dbReference type="NCBI Taxonomy" id="519541"/>
    <lineage>
        <taxon>Eukaryota</taxon>
        <taxon>Metazoa</taxon>
        <taxon>Porifera</taxon>
        <taxon>Demospongiae</taxon>
        <taxon>Heteroscleromorpha</taxon>
        <taxon>Tetractinellida</taxon>
        <taxon>Astrophorina</taxon>
        <taxon>Geodiidae</taxon>
        <taxon>Geodia</taxon>
    </lineage>
</organism>
<protein>
    <submittedName>
        <fullName evidence="10">Phosphatidylinositol glycan anchor biosynthesis class U protein</fullName>
    </submittedName>
</protein>
<accession>A0AA35RQU3</accession>
<dbReference type="EMBL" id="CASHTH010001490">
    <property type="protein sequence ID" value="CAI8016034.1"/>
    <property type="molecule type" value="Genomic_DNA"/>
</dbReference>
<reference evidence="10" key="1">
    <citation type="submission" date="2023-03" db="EMBL/GenBank/DDBJ databases">
        <authorList>
            <person name="Steffen K."/>
            <person name="Cardenas P."/>
        </authorList>
    </citation>
    <scope>NUCLEOTIDE SEQUENCE</scope>
</reference>
<feature type="transmembrane region" description="Helical" evidence="9">
    <location>
        <begin position="145"/>
        <end position="168"/>
    </location>
</feature>
<feature type="transmembrane region" description="Helical" evidence="9">
    <location>
        <begin position="20"/>
        <end position="40"/>
    </location>
</feature>
<feature type="transmembrane region" description="Helical" evidence="9">
    <location>
        <begin position="180"/>
        <end position="203"/>
    </location>
</feature>
<keyword evidence="4" id="KW-0337">GPI-anchor biosynthesis</keyword>
<comment type="caution">
    <text evidence="10">The sequence shown here is derived from an EMBL/GenBank/DDBJ whole genome shotgun (WGS) entry which is preliminary data.</text>
</comment>
<evidence type="ECO:0000256" key="1">
    <source>
        <dbReference type="ARBA" id="ARBA00004477"/>
    </source>
</evidence>
<dbReference type="PANTHER" id="PTHR13121:SF0">
    <property type="entry name" value="PHOSPHATIDYLINOSITOL GLYCAN ANCHOR BIOSYNTHESIS CLASS U PROTEIN"/>
    <property type="match status" value="1"/>
</dbReference>
<name>A0AA35RQU3_GEOBA</name>
<gene>
    <name evidence="10" type="ORF">GBAR_LOCUS9883</name>
</gene>
<evidence type="ECO:0000313" key="11">
    <source>
        <dbReference type="Proteomes" id="UP001174909"/>
    </source>
</evidence>
<feature type="transmembrane region" description="Helical" evidence="9">
    <location>
        <begin position="77"/>
        <end position="95"/>
    </location>
</feature>
<dbReference type="AlphaFoldDB" id="A0AA35RQU3"/>
<comment type="similarity">
    <text evidence="3">Belongs to the PIGU family.</text>
</comment>
<feature type="transmembrane region" description="Helical" evidence="9">
    <location>
        <begin position="107"/>
        <end position="125"/>
    </location>
</feature>
<sequence length="228" mass="26130">MLLCPLLILAHRRRGLLGSVVYVMVTLAWTGLLFCGSHYLTGSWDFLSATHGVILTVPDLTPNVGLFWYFFTEAFEHFRVFFLCVFQINAFLYVLPLSFRFSEHPVFLAYVLLSLMALFKSYPSVGDLALPLSLLPLWSHTFRYLRYTLVVLCMFLMTSVLCPVFWYLWIHAGSANANFFFATTLAYSLAQVFLVSDVMYSFLVHRYDLCHGLPRVDSHGHTIALALR</sequence>
<comment type="pathway">
    <text evidence="2">Glycolipid biosynthesis; glycosylphosphatidylinositol-anchor biosynthesis.</text>
</comment>
<dbReference type="GO" id="GO:0042765">
    <property type="term" value="C:GPI-anchor transamidase complex"/>
    <property type="evidence" value="ECO:0007669"/>
    <property type="project" value="InterPro"/>
</dbReference>
<dbReference type="Pfam" id="PF06728">
    <property type="entry name" value="PIG-U"/>
    <property type="match status" value="1"/>
</dbReference>
<evidence type="ECO:0000313" key="10">
    <source>
        <dbReference type="EMBL" id="CAI8016034.1"/>
    </source>
</evidence>
<proteinExistence type="inferred from homology"/>
<dbReference type="PANTHER" id="PTHR13121">
    <property type="entry name" value="GPI TRANSAMIDASE COMPONENT PIG-U"/>
    <property type="match status" value="1"/>
</dbReference>
<evidence type="ECO:0000256" key="5">
    <source>
        <dbReference type="ARBA" id="ARBA00022692"/>
    </source>
</evidence>
<keyword evidence="6" id="KW-0256">Endoplasmic reticulum</keyword>
<evidence type="ECO:0000256" key="7">
    <source>
        <dbReference type="ARBA" id="ARBA00022989"/>
    </source>
</evidence>
<dbReference type="Proteomes" id="UP001174909">
    <property type="component" value="Unassembled WGS sequence"/>
</dbReference>